<keyword evidence="4" id="KW-1003">Cell membrane</keyword>
<dbReference type="Pfam" id="PF04973">
    <property type="entry name" value="NMN_transporter"/>
    <property type="match status" value="1"/>
</dbReference>
<keyword evidence="7 8" id="KW-0472">Membrane</keyword>
<dbReference type="RefSeq" id="WP_125750185.1">
    <property type="nucleotide sequence ID" value="NZ_JBHTON010000001.1"/>
</dbReference>
<sequence>MLKIMGKRIFDELWSGWTRNEAIFLAGLLAVQLIVLAGQFMADPTQLSDGWVWLSSTGGVCGVICAVEVAKGKLSSYFWGTLQVVSYLSLSIHHVLYGEVLLNGFFLTTQGIGFVAWQRHMDADASTPLVFARRLRWWQWAIVPVAVLVIWLSLGGALQLVGSHQPFMDSLTTTFSLSANLLFVCRMSEQWLFWIIVDVLEVILWVRAGDPGQIALWSCRLVNAVYGYLNWRQLAKGHAQKAVAA</sequence>
<dbReference type="InterPro" id="IPR006419">
    <property type="entry name" value="NMN_transpt_PnuC"/>
</dbReference>
<comment type="caution">
    <text evidence="9">The sequence shown here is derived from an EMBL/GenBank/DDBJ whole genome shotgun (WGS) entry which is preliminary data.</text>
</comment>
<evidence type="ECO:0000256" key="3">
    <source>
        <dbReference type="ARBA" id="ARBA00022448"/>
    </source>
</evidence>
<evidence type="ECO:0000313" key="10">
    <source>
        <dbReference type="Proteomes" id="UP001597252"/>
    </source>
</evidence>
<keyword evidence="10" id="KW-1185">Reference proteome</keyword>
<accession>A0ABW4E110</accession>
<comment type="similarity">
    <text evidence="2">Belongs to the nicotinamide ribonucleoside (NR) uptake permease (TC 4.B.1) family.</text>
</comment>
<protein>
    <submittedName>
        <fullName evidence="9">Nicotinamide riboside transporter PnuC</fullName>
    </submittedName>
</protein>
<gene>
    <name evidence="9" type="primary">pnuC</name>
    <name evidence="9" type="ORF">ACFQ5J_00160</name>
</gene>
<dbReference type="PANTHER" id="PTHR36122">
    <property type="entry name" value="NICOTINAMIDE RIBOSIDE TRANSPORTER PNUC"/>
    <property type="match status" value="1"/>
</dbReference>
<dbReference type="Proteomes" id="UP001597252">
    <property type="component" value="Unassembled WGS sequence"/>
</dbReference>
<name>A0ABW4E110_9LACO</name>
<evidence type="ECO:0000256" key="2">
    <source>
        <dbReference type="ARBA" id="ARBA00006669"/>
    </source>
</evidence>
<evidence type="ECO:0000313" key="9">
    <source>
        <dbReference type="EMBL" id="MFD1483662.1"/>
    </source>
</evidence>
<evidence type="ECO:0000256" key="5">
    <source>
        <dbReference type="ARBA" id="ARBA00022692"/>
    </source>
</evidence>
<keyword evidence="3" id="KW-0813">Transport</keyword>
<keyword evidence="6 8" id="KW-1133">Transmembrane helix</keyword>
<comment type="subcellular location">
    <subcellularLocation>
        <location evidence="1">Cell membrane</location>
        <topology evidence="1">Multi-pass membrane protein</topology>
    </subcellularLocation>
</comment>
<organism evidence="9 10">
    <name type="scientific">Lacticaseibacillus baoqingensis</name>
    <dbReference type="NCBI Taxonomy" id="2486013"/>
    <lineage>
        <taxon>Bacteria</taxon>
        <taxon>Bacillati</taxon>
        <taxon>Bacillota</taxon>
        <taxon>Bacilli</taxon>
        <taxon>Lactobacillales</taxon>
        <taxon>Lactobacillaceae</taxon>
        <taxon>Lacticaseibacillus</taxon>
    </lineage>
</organism>
<evidence type="ECO:0000256" key="8">
    <source>
        <dbReference type="SAM" id="Phobius"/>
    </source>
</evidence>
<dbReference type="PANTHER" id="PTHR36122:SF2">
    <property type="entry name" value="NICOTINAMIDE RIBOSIDE TRANSPORTER PNUC"/>
    <property type="match status" value="1"/>
</dbReference>
<reference evidence="10" key="1">
    <citation type="journal article" date="2019" name="Int. J. Syst. Evol. Microbiol.">
        <title>The Global Catalogue of Microorganisms (GCM) 10K type strain sequencing project: providing services to taxonomists for standard genome sequencing and annotation.</title>
        <authorList>
            <consortium name="The Broad Institute Genomics Platform"/>
            <consortium name="The Broad Institute Genome Sequencing Center for Infectious Disease"/>
            <person name="Wu L."/>
            <person name="Ma J."/>
        </authorList>
    </citation>
    <scope>NUCLEOTIDE SEQUENCE [LARGE SCALE GENOMIC DNA]</scope>
    <source>
        <strain evidence="10">CCM 8903</strain>
    </source>
</reference>
<feature type="transmembrane region" description="Helical" evidence="8">
    <location>
        <begin position="100"/>
        <end position="117"/>
    </location>
</feature>
<dbReference type="EMBL" id="JBHTON010000001">
    <property type="protein sequence ID" value="MFD1483662.1"/>
    <property type="molecule type" value="Genomic_DNA"/>
</dbReference>
<evidence type="ECO:0000256" key="6">
    <source>
        <dbReference type="ARBA" id="ARBA00022989"/>
    </source>
</evidence>
<proteinExistence type="inferred from homology"/>
<evidence type="ECO:0000256" key="4">
    <source>
        <dbReference type="ARBA" id="ARBA00022475"/>
    </source>
</evidence>
<evidence type="ECO:0000256" key="1">
    <source>
        <dbReference type="ARBA" id="ARBA00004651"/>
    </source>
</evidence>
<keyword evidence="5 8" id="KW-0812">Transmembrane</keyword>
<dbReference type="NCBIfam" id="TIGR01528">
    <property type="entry name" value="NMN_trans_PnuC"/>
    <property type="match status" value="1"/>
</dbReference>
<feature type="transmembrane region" description="Helical" evidence="8">
    <location>
        <begin position="137"/>
        <end position="161"/>
    </location>
</feature>
<evidence type="ECO:0000256" key="7">
    <source>
        <dbReference type="ARBA" id="ARBA00023136"/>
    </source>
</evidence>